<accession>F4RHC8</accession>
<feature type="signal peptide" evidence="4">
    <location>
        <begin position="1"/>
        <end position="23"/>
    </location>
</feature>
<reference evidence="6" key="1">
    <citation type="journal article" date="2011" name="Proc. Natl. Acad. Sci. U.S.A.">
        <title>Obligate biotrophy features unraveled by the genomic analysis of rust fungi.</title>
        <authorList>
            <person name="Duplessis S."/>
            <person name="Cuomo C.A."/>
            <person name="Lin Y.-C."/>
            <person name="Aerts A."/>
            <person name="Tisserant E."/>
            <person name="Veneault-Fourrey C."/>
            <person name="Joly D.L."/>
            <person name="Hacquard S."/>
            <person name="Amselem J."/>
            <person name="Cantarel B.L."/>
            <person name="Chiu R."/>
            <person name="Coutinho P.M."/>
            <person name="Feau N."/>
            <person name="Field M."/>
            <person name="Frey P."/>
            <person name="Gelhaye E."/>
            <person name="Goldberg J."/>
            <person name="Grabherr M.G."/>
            <person name="Kodira C.D."/>
            <person name="Kohler A."/>
            <person name="Kuees U."/>
            <person name="Lindquist E.A."/>
            <person name="Lucas S.M."/>
            <person name="Mago R."/>
            <person name="Mauceli E."/>
            <person name="Morin E."/>
            <person name="Murat C."/>
            <person name="Pangilinan J.L."/>
            <person name="Park R."/>
            <person name="Pearson M."/>
            <person name="Quesneville H."/>
            <person name="Rouhier N."/>
            <person name="Sakthikumar S."/>
            <person name="Salamov A.A."/>
            <person name="Schmutz J."/>
            <person name="Selles B."/>
            <person name="Shapiro H."/>
            <person name="Tanguay P."/>
            <person name="Tuskan G.A."/>
            <person name="Henrissat B."/>
            <person name="Van de Peer Y."/>
            <person name="Rouze P."/>
            <person name="Ellis J.G."/>
            <person name="Dodds P.N."/>
            <person name="Schein J.E."/>
            <person name="Zhong S."/>
            <person name="Hamelin R.C."/>
            <person name="Grigoriev I.V."/>
            <person name="Szabo L.J."/>
            <person name="Martin F."/>
        </authorList>
    </citation>
    <scope>NUCLEOTIDE SEQUENCE [LARGE SCALE GENOMIC DNA]</scope>
    <source>
        <strain evidence="6">98AG31 / pathotype 3-4-7</strain>
    </source>
</reference>
<organism evidence="6">
    <name type="scientific">Melampsora larici-populina (strain 98AG31 / pathotype 3-4-7)</name>
    <name type="common">Poplar leaf rust fungus</name>
    <dbReference type="NCBI Taxonomy" id="747676"/>
    <lineage>
        <taxon>Eukaryota</taxon>
        <taxon>Fungi</taxon>
        <taxon>Dikarya</taxon>
        <taxon>Basidiomycota</taxon>
        <taxon>Pucciniomycotina</taxon>
        <taxon>Pucciniomycetes</taxon>
        <taxon>Pucciniales</taxon>
        <taxon>Melampsoraceae</taxon>
        <taxon>Melampsora</taxon>
    </lineage>
</organism>
<dbReference type="Gene3D" id="3.40.50.1820">
    <property type="entry name" value="alpha/beta hydrolase"/>
    <property type="match status" value="1"/>
</dbReference>
<dbReference type="EMBL" id="GL883101">
    <property type="protein sequence ID" value="EGG08270.1"/>
    <property type="molecule type" value="Genomic_DNA"/>
</dbReference>
<dbReference type="InParanoid" id="F4RHC8"/>
<evidence type="ECO:0000313" key="6">
    <source>
        <dbReference type="Proteomes" id="UP000001072"/>
    </source>
</evidence>
<dbReference type="InterPro" id="IPR000675">
    <property type="entry name" value="Cutinase/axe"/>
</dbReference>
<dbReference type="eggNOG" id="ENOG502S6TR">
    <property type="taxonomic scope" value="Eukaryota"/>
</dbReference>
<gene>
    <name evidence="5" type="ORF">MELLADRAFT_62083</name>
</gene>
<dbReference type="KEGG" id="mlr:MELLADRAFT_62083"/>
<sequence length="311" mass="32226">MLNFHIFKVYLFLTFYLVFQTSSAVISSDHHIGNSLVSSKNVIGTEDKLGGIPESNISKKHIKRANSPPPANDGGAHPAPAGGKSSPPAGGKPPSGGGNPPAGDGKGKAGAPPATGGPGCTKYVIISARGTGESQTNPSSYSAWIKGVLGQAPGGSNYEVVYLAATDYINGPIQGEKDTIRYLNQQKTKCPGQHYLLIGYSEGAIVVARAIRALPLPDSQVVGIVLVGNPVWKPGKPYNRGTAKTGLGSASIQGIEIPSKYSKKLLDICNIDDIVCTSSGSMVAHVAYQNSSAFKEAQTWAVGKLKGIGGK</sequence>
<name>F4RHC8_MELLP</name>
<dbReference type="PANTHER" id="PTHR33630">
    <property type="entry name" value="CUTINASE RV1984C-RELATED-RELATED"/>
    <property type="match status" value="1"/>
</dbReference>
<keyword evidence="2" id="KW-1015">Disulfide bond</keyword>
<keyword evidence="1" id="KW-0378">Hydrolase</keyword>
<dbReference type="GeneID" id="18929839"/>
<evidence type="ECO:0000256" key="3">
    <source>
        <dbReference type="SAM" id="MobiDB-lite"/>
    </source>
</evidence>
<feature type="compositionally biased region" description="Low complexity" evidence="3">
    <location>
        <begin position="72"/>
        <end position="89"/>
    </location>
</feature>
<protein>
    <submittedName>
        <fullName evidence="5">Family 5 carbohydrate esterase</fullName>
    </submittedName>
</protein>
<keyword evidence="4" id="KW-0732">Signal</keyword>
<dbReference type="ESTHER" id="mellp-f4rhc8">
    <property type="family name" value="Cutinase"/>
</dbReference>
<dbReference type="SMART" id="SM01110">
    <property type="entry name" value="Cutinase"/>
    <property type="match status" value="1"/>
</dbReference>
<evidence type="ECO:0000313" key="5">
    <source>
        <dbReference type="EMBL" id="EGG08270.1"/>
    </source>
</evidence>
<dbReference type="VEuPathDB" id="FungiDB:MELLADRAFT_62083"/>
<dbReference type="PANTHER" id="PTHR33630:SF9">
    <property type="entry name" value="CUTINASE 4"/>
    <property type="match status" value="1"/>
</dbReference>
<dbReference type="Pfam" id="PF01083">
    <property type="entry name" value="Cutinase"/>
    <property type="match status" value="1"/>
</dbReference>
<dbReference type="InterPro" id="IPR029058">
    <property type="entry name" value="AB_hydrolase_fold"/>
</dbReference>
<evidence type="ECO:0000256" key="2">
    <source>
        <dbReference type="ARBA" id="ARBA00023157"/>
    </source>
</evidence>
<dbReference type="Proteomes" id="UP000001072">
    <property type="component" value="Unassembled WGS sequence"/>
</dbReference>
<dbReference type="GO" id="GO:0052689">
    <property type="term" value="F:carboxylic ester hydrolase activity"/>
    <property type="evidence" value="ECO:0007669"/>
    <property type="project" value="UniProtKB-ARBA"/>
</dbReference>
<feature type="chain" id="PRO_5003315232" evidence="4">
    <location>
        <begin position="24"/>
        <end position="311"/>
    </location>
</feature>
<dbReference type="OrthoDB" id="2586582at2759"/>
<dbReference type="SUPFAM" id="SSF53474">
    <property type="entry name" value="alpha/beta-Hydrolases"/>
    <property type="match status" value="1"/>
</dbReference>
<dbReference type="AlphaFoldDB" id="F4RHC8"/>
<feature type="region of interest" description="Disordered" evidence="3">
    <location>
        <begin position="50"/>
        <end position="115"/>
    </location>
</feature>
<evidence type="ECO:0000256" key="1">
    <source>
        <dbReference type="ARBA" id="ARBA00022801"/>
    </source>
</evidence>
<evidence type="ECO:0000256" key="4">
    <source>
        <dbReference type="SAM" id="SignalP"/>
    </source>
</evidence>
<proteinExistence type="predicted"/>
<dbReference type="RefSeq" id="XP_007408468.1">
    <property type="nucleotide sequence ID" value="XM_007408406.1"/>
</dbReference>
<keyword evidence="6" id="KW-1185">Reference proteome</keyword>
<dbReference type="HOGENOM" id="CLU_894512_0_0_1"/>